<dbReference type="CDD" id="cd05379">
    <property type="entry name" value="CAP_bacterial"/>
    <property type="match status" value="1"/>
</dbReference>
<gene>
    <name evidence="2" type="ORF">GCM10007315_21140</name>
</gene>
<protein>
    <recommendedName>
        <fullName evidence="1">SCP domain-containing protein</fullName>
    </recommendedName>
</protein>
<accession>A0A918TR85</accession>
<dbReference type="PANTHER" id="PTHR31157:SF1">
    <property type="entry name" value="SCP DOMAIN-CONTAINING PROTEIN"/>
    <property type="match status" value="1"/>
</dbReference>
<dbReference type="PANTHER" id="PTHR31157">
    <property type="entry name" value="SCP DOMAIN-CONTAINING PROTEIN"/>
    <property type="match status" value="1"/>
</dbReference>
<dbReference type="PROSITE" id="PS51257">
    <property type="entry name" value="PROKAR_LIPOPROTEIN"/>
    <property type="match status" value="1"/>
</dbReference>
<dbReference type="Gene3D" id="3.40.33.10">
    <property type="entry name" value="CAP"/>
    <property type="match status" value="1"/>
</dbReference>
<proteinExistence type="predicted"/>
<dbReference type="AlphaFoldDB" id="A0A918TR85"/>
<sequence length="184" mass="19295">MRLPFTMPFLAAFALSACIVVPIPIEGTGTTTTRMRYPTPPAATAAPASSKCATPARASGEAARVVASVNAQRKAAGLSPVTLSSALMKTAQAHACDNAARGGISHTGTDGSNLTQRLRRQNYLITTAAENTGWGFGSAEQAMAFWMKSPGHRANILNPRMREIGLGLADGSRPSWVMVLGARR</sequence>
<dbReference type="EMBL" id="BMYJ01000006">
    <property type="protein sequence ID" value="GHC57481.1"/>
    <property type="molecule type" value="Genomic_DNA"/>
</dbReference>
<dbReference type="InterPro" id="IPR035940">
    <property type="entry name" value="CAP_sf"/>
</dbReference>
<feature type="domain" description="SCP" evidence="1">
    <location>
        <begin position="68"/>
        <end position="173"/>
    </location>
</feature>
<comment type="caution">
    <text evidence="2">The sequence shown here is derived from an EMBL/GenBank/DDBJ whole genome shotgun (WGS) entry which is preliminary data.</text>
</comment>
<evidence type="ECO:0000313" key="2">
    <source>
        <dbReference type="EMBL" id="GHC57481.1"/>
    </source>
</evidence>
<dbReference type="SUPFAM" id="SSF55797">
    <property type="entry name" value="PR-1-like"/>
    <property type="match status" value="1"/>
</dbReference>
<dbReference type="Pfam" id="PF00188">
    <property type="entry name" value="CAP"/>
    <property type="match status" value="1"/>
</dbReference>
<reference evidence="2" key="2">
    <citation type="submission" date="2020-09" db="EMBL/GenBank/DDBJ databases">
        <authorList>
            <person name="Sun Q."/>
            <person name="Kim S."/>
        </authorList>
    </citation>
    <scope>NUCLEOTIDE SEQUENCE</scope>
    <source>
        <strain evidence="2">KCTC 23310</strain>
    </source>
</reference>
<keyword evidence="3" id="KW-1185">Reference proteome</keyword>
<name>A0A918TR85_9RHOB</name>
<organism evidence="2 3">
    <name type="scientific">Neogemmobacter tilapiae</name>
    <dbReference type="NCBI Taxonomy" id="875041"/>
    <lineage>
        <taxon>Bacteria</taxon>
        <taxon>Pseudomonadati</taxon>
        <taxon>Pseudomonadota</taxon>
        <taxon>Alphaproteobacteria</taxon>
        <taxon>Rhodobacterales</taxon>
        <taxon>Paracoccaceae</taxon>
        <taxon>Neogemmobacter</taxon>
    </lineage>
</organism>
<reference evidence="2" key="1">
    <citation type="journal article" date="2014" name="Int. J. Syst. Evol. Microbiol.">
        <title>Complete genome sequence of Corynebacterium casei LMG S-19264T (=DSM 44701T), isolated from a smear-ripened cheese.</title>
        <authorList>
            <consortium name="US DOE Joint Genome Institute (JGI-PGF)"/>
            <person name="Walter F."/>
            <person name="Albersmeier A."/>
            <person name="Kalinowski J."/>
            <person name="Ruckert C."/>
        </authorList>
    </citation>
    <scope>NUCLEOTIDE SEQUENCE</scope>
    <source>
        <strain evidence="2">KCTC 23310</strain>
    </source>
</reference>
<dbReference type="Proteomes" id="UP000638981">
    <property type="component" value="Unassembled WGS sequence"/>
</dbReference>
<evidence type="ECO:0000313" key="3">
    <source>
        <dbReference type="Proteomes" id="UP000638981"/>
    </source>
</evidence>
<dbReference type="InterPro" id="IPR014044">
    <property type="entry name" value="CAP_dom"/>
</dbReference>
<evidence type="ECO:0000259" key="1">
    <source>
        <dbReference type="Pfam" id="PF00188"/>
    </source>
</evidence>